<dbReference type="Gene3D" id="3.40.30.10">
    <property type="entry name" value="Glutaredoxin"/>
    <property type="match status" value="1"/>
</dbReference>
<feature type="domain" description="Thioredoxin" evidence="14">
    <location>
        <begin position="2"/>
        <end position="145"/>
    </location>
</feature>
<evidence type="ECO:0000256" key="2">
    <source>
        <dbReference type="ARBA" id="ARBA00011245"/>
    </source>
</evidence>
<comment type="function">
    <text evidence="1">Thiol-specific peroxidase that catalyzes the reduction of hydrogen peroxide and organic hydroperoxides to water and alcohols, respectively. Plays a role in cell protection against oxidative stress by detoxifying peroxides and as sensor of hydrogen peroxide-mediated signaling events.</text>
</comment>
<dbReference type="InterPro" id="IPR024706">
    <property type="entry name" value="Peroxiredoxin_AhpC-typ"/>
</dbReference>
<dbReference type="AlphaFoldDB" id="A0A2V5KAE7"/>
<dbReference type="InterPro" id="IPR000866">
    <property type="entry name" value="AhpC/TSA"/>
</dbReference>
<comment type="subunit">
    <text evidence="2">Monomer.</text>
</comment>
<dbReference type="InterPro" id="IPR013766">
    <property type="entry name" value="Thioredoxin_domain"/>
</dbReference>
<evidence type="ECO:0000256" key="10">
    <source>
        <dbReference type="ARBA" id="ARBA00038489"/>
    </source>
</evidence>
<dbReference type="GO" id="GO:0008379">
    <property type="term" value="F:thioredoxin peroxidase activity"/>
    <property type="evidence" value="ECO:0007669"/>
    <property type="project" value="TreeGrafter"/>
</dbReference>
<dbReference type="Proteomes" id="UP000247476">
    <property type="component" value="Unassembled WGS sequence"/>
</dbReference>
<evidence type="ECO:0000313" key="16">
    <source>
        <dbReference type="Proteomes" id="UP000247476"/>
    </source>
</evidence>
<evidence type="ECO:0000256" key="7">
    <source>
        <dbReference type="ARBA" id="ARBA00023157"/>
    </source>
</evidence>
<dbReference type="GO" id="GO:0045454">
    <property type="term" value="P:cell redox homeostasis"/>
    <property type="evidence" value="ECO:0007669"/>
    <property type="project" value="TreeGrafter"/>
</dbReference>
<keyword evidence="8" id="KW-0676">Redox-active center</keyword>
<dbReference type="PROSITE" id="PS51352">
    <property type="entry name" value="THIOREDOXIN_2"/>
    <property type="match status" value="1"/>
</dbReference>
<dbReference type="InterPro" id="IPR050924">
    <property type="entry name" value="Peroxiredoxin_BCP/PrxQ"/>
</dbReference>
<evidence type="ECO:0000259" key="14">
    <source>
        <dbReference type="PROSITE" id="PS51352"/>
    </source>
</evidence>
<name>A0A2V5KAE7_9BACL</name>
<dbReference type="GO" id="GO:0005737">
    <property type="term" value="C:cytoplasm"/>
    <property type="evidence" value="ECO:0007669"/>
    <property type="project" value="TreeGrafter"/>
</dbReference>
<evidence type="ECO:0000256" key="6">
    <source>
        <dbReference type="ARBA" id="ARBA00023002"/>
    </source>
</evidence>
<dbReference type="PANTHER" id="PTHR42801:SF4">
    <property type="entry name" value="AHPC_TSA FAMILY PROTEIN"/>
    <property type="match status" value="1"/>
</dbReference>
<comment type="caution">
    <text evidence="15">The sequence shown here is derived from an EMBL/GenBank/DDBJ whole genome shotgun (WGS) entry which is preliminary data.</text>
</comment>
<gene>
    <name evidence="15" type="ORF">DLM86_05430</name>
</gene>
<keyword evidence="4" id="KW-0575">Peroxidase</keyword>
<comment type="similarity">
    <text evidence="10">Belongs to the peroxiredoxin family. BCP/PrxQ subfamily.</text>
</comment>
<dbReference type="EMBL" id="QJVJ01000002">
    <property type="protein sequence ID" value="PYI56418.1"/>
    <property type="molecule type" value="Genomic_DNA"/>
</dbReference>
<evidence type="ECO:0000256" key="5">
    <source>
        <dbReference type="ARBA" id="ARBA00022862"/>
    </source>
</evidence>
<evidence type="ECO:0000313" key="15">
    <source>
        <dbReference type="EMBL" id="PYI56418.1"/>
    </source>
</evidence>
<evidence type="ECO:0000256" key="11">
    <source>
        <dbReference type="ARBA" id="ARBA00041373"/>
    </source>
</evidence>
<reference evidence="15 16" key="1">
    <citation type="submission" date="2018-05" db="EMBL/GenBank/DDBJ databases">
        <title>Paenibacillus flagellatus sp. nov., isolated from selenium mineral soil.</title>
        <authorList>
            <person name="Dai X."/>
        </authorList>
    </citation>
    <scope>NUCLEOTIDE SEQUENCE [LARGE SCALE GENOMIC DNA]</scope>
    <source>
        <strain evidence="15 16">DXL2</strain>
    </source>
</reference>
<feature type="active site" description="Cysteine sulfenic acid (-SOH) intermediate; for peroxidase activity" evidence="13">
    <location>
        <position position="44"/>
    </location>
</feature>
<keyword evidence="16" id="KW-1185">Reference proteome</keyword>
<keyword evidence="7" id="KW-1015">Disulfide bond</keyword>
<proteinExistence type="inferred from homology"/>
<evidence type="ECO:0000256" key="4">
    <source>
        <dbReference type="ARBA" id="ARBA00022559"/>
    </source>
</evidence>
<dbReference type="RefSeq" id="WP_110838944.1">
    <property type="nucleotide sequence ID" value="NZ_QJVJ01000002.1"/>
</dbReference>
<dbReference type="PANTHER" id="PTHR42801">
    <property type="entry name" value="THIOREDOXIN-DEPENDENT PEROXIDE REDUCTASE"/>
    <property type="match status" value="1"/>
</dbReference>
<accession>A0A2V5KAE7</accession>
<comment type="catalytic activity">
    <reaction evidence="12">
        <text>a hydroperoxide + [thioredoxin]-dithiol = an alcohol + [thioredoxin]-disulfide + H2O</text>
        <dbReference type="Rhea" id="RHEA:62620"/>
        <dbReference type="Rhea" id="RHEA-COMP:10698"/>
        <dbReference type="Rhea" id="RHEA-COMP:10700"/>
        <dbReference type="ChEBI" id="CHEBI:15377"/>
        <dbReference type="ChEBI" id="CHEBI:29950"/>
        <dbReference type="ChEBI" id="CHEBI:30879"/>
        <dbReference type="ChEBI" id="CHEBI:35924"/>
        <dbReference type="ChEBI" id="CHEBI:50058"/>
        <dbReference type="EC" id="1.11.1.24"/>
    </reaction>
</comment>
<evidence type="ECO:0000256" key="1">
    <source>
        <dbReference type="ARBA" id="ARBA00003330"/>
    </source>
</evidence>
<dbReference type="Pfam" id="PF00578">
    <property type="entry name" value="AhpC-TSA"/>
    <property type="match status" value="1"/>
</dbReference>
<evidence type="ECO:0000256" key="9">
    <source>
        <dbReference type="ARBA" id="ARBA00032824"/>
    </source>
</evidence>
<dbReference type="OrthoDB" id="9812811at2"/>
<dbReference type="InterPro" id="IPR036249">
    <property type="entry name" value="Thioredoxin-like_sf"/>
</dbReference>
<keyword evidence="6" id="KW-0560">Oxidoreductase</keyword>
<evidence type="ECO:0000256" key="8">
    <source>
        <dbReference type="ARBA" id="ARBA00023284"/>
    </source>
</evidence>
<sequence>MLNIGAEAPSFEADSTQGKIRLSDWIGQRPVVLIFYPKDETPGCTAQLCAVRDSKAKYDALGAVVIGVNPGGLDDHRAFARHHGLDFPIVSDKDETIRKRYDVGKILGLFLQQRVVYVIGKDGRIAYAYKGNPPTEVLLEVLLKS</sequence>
<keyword evidence="5" id="KW-0049">Antioxidant</keyword>
<dbReference type="GO" id="GO:0034599">
    <property type="term" value="P:cellular response to oxidative stress"/>
    <property type="evidence" value="ECO:0007669"/>
    <property type="project" value="TreeGrafter"/>
</dbReference>
<dbReference type="PIRSF" id="PIRSF000239">
    <property type="entry name" value="AHPC"/>
    <property type="match status" value="1"/>
</dbReference>
<evidence type="ECO:0000256" key="12">
    <source>
        <dbReference type="ARBA" id="ARBA00049091"/>
    </source>
</evidence>
<evidence type="ECO:0000256" key="13">
    <source>
        <dbReference type="PIRSR" id="PIRSR000239-1"/>
    </source>
</evidence>
<dbReference type="EC" id="1.11.1.24" evidence="3"/>
<dbReference type="SUPFAM" id="SSF52833">
    <property type="entry name" value="Thioredoxin-like"/>
    <property type="match status" value="1"/>
</dbReference>
<protein>
    <recommendedName>
        <fullName evidence="3">thioredoxin-dependent peroxiredoxin</fullName>
        <ecNumber evidence="3">1.11.1.24</ecNumber>
    </recommendedName>
    <alternativeName>
        <fullName evidence="11">Bacterioferritin comigratory protein</fullName>
    </alternativeName>
    <alternativeName>
        <fullName evidence="9">Thioredoxin peroxidase</fullName>
    </alternativeName>
</protein>
<evidence type="ECO:0000256" key="3">
    <source>
        <dbReference type="ARBA" id="ARBA00013017"/>
    </source>
</evidence>
<dbReference type="CDD" id="cd03017">
    <property type="entry name" value="PRX_BCP"/>
    <property type="match status" value="1"/>
</dbReference>
<organism evidence="15 16">
    <name type="scientific">Paenibacillus flagellatus</name>
    <dbReference type="NCBI Taxonomy" id="2211139"/>
    <lineage>
        <taxon>Bacteria</taxon>
        <taxon>Bacillati</taxon>
        <taxon>Bacillota</taxon>
        <taxon>Bacilli</taxon>
        <taxon>Bacillales</taxon>
        <taxon>Paenibacillaceae</taxon>
        <taxon>Paenibacillus</taxon>
    </lineage>
</organism>